<name>A0A316F1V9_9BURK</name>
<reference evidence="2 3" key="1">
    <citation type="submission" date="2018-05" db="EMBL/GenBank/DDBJ databases">
        <title>Genomic Encyclopedia of Type Strains, Phase IV (KMG-V): Genome sequencing to study the core and pangenomes of soil and plant-associated prokaryotes.</title>
        <authorList>
            <person name="Whitman W."/>
        </authorList>
    </citation>
    <scope>NUCLEOTIDE SEQUENCE [LARGE SCALE GENOMIC DNA]</scope>
    <source>
        <strain evidence="2 3">SLV-132</strain>
    </source>
</reference>
<feature type="compositionally biased region" description="Basic and acidic residues" evidence="1">
    <location>
        <begin position="37"/>
        <end position="52"/>
    </location>
</feature>
<organism evidence="2 3">
    <name type="scientific">Cupriavidus plantarum</name>
    <dbReference type="NCBI Taxonomy" id="942865"/>
    <lineage>
        <taxon>Bacteria</taxon>
        <taxon>Pseudomonadati</taxon>
        <taxon>Pseudomonadota</taxon>
        <taxon>Betaproteobacteria</taxon>
        <taxon>Burkholderiales</taxon>
        <taxon>Burkholderiaceae</taxon>
        <taxon>Cupriavidus</taxon>
    </lineage>
</organism>
<sequence>MSTAIEKPADLDPTVWHSRDDYRQWQARMADYAAAVRAEEARQREEQEKRDNPPPQYPSDAEYDRIKRAEHEAEMARRKQHADEQAAKEKARADYLASTPDIAEIRAADPFSLLTEVTHWAAKGYSLPEDGIQFFVQGCYTVQMVKPTTPARKR</sequence>
<dbReference type="AlphaFoldDB" id="A0A316F1V9"/>
<evidence type="ECO:0000313" key="2">
    <source>
        <dbReference type="EMBL" id="PWK38671.1"/>
    </source>
</evidence>
<gene>
    <name evidence="2" type="ORF">C7419_1012570</name>
</gene>
<feature type="region of interest" description="Disordered" evidence="1">
    <location>
        <begin position="36"/>
        <end position="92"/>
    </location>
</feature>
<evidence type="ECO:0000313" key="3">
    <source>
        <dbReference type="Proteomes" id="UP000245754"/>
    </source>
</evidence>
<comment type="caution">
    <text evidence="2">The sequence shown here is derived from an EMBL/GenBank/DDBJ whole genome shotgun (WGS) entry which is preliminary data.</text>
</comment>
<protein>
    <submittedName>
        <fullName evidence="2">Uncharacterized protein</fullName>
    </submittedName>
</protein>
<dbReference type="RefSeq" id="WP_109582237.1">
    <property type="nucleotide sequence ID" value="NZ_QGGT01000001.1"/>
</dbReference>
<feature type="compositionally biased region" description="Basic and acidic residues" evidence="1">
    <location>
        <begin position="62"/>
        <end position="92"/>
    </location>
</feature>
<keyword evidence="3" id="KW-1185">Reference proteome</keyword>
<accession>A0A316F1V9</accession>
<dbReference type="Proteomes" id="UP000245754">
    <property type="component" value="Unassembled WGS sequence"/>
</dbReference>
<evidence type="ECO:0000256" key="1">
    <source>
        <dbReference type="SAM" id="MobiDB-lite"/>
    </source>
</evidence>
<proteinExistence type="predicted"/>
<dbReference type="EMBL" id="QGGT01000001">
    <property type="protein sequence ID" value="PWK38671.1"/>
    <property type="molecule type" value="Genomic_DNA"/>
</dbReference>